<proteinExistence type="predicted"/>
<accession>A0ACC0W0P4</accession>
<evidence type="ECO:0000313" key="1">
    <source>
        <dbReference type="EMBL" id="KAI9911683.1"/>
    </source>
</evidence>
<sequence length="67" mass="7999">MIPELKIHLSPHCREIFYEEDFEFGYLRAGHCPCYQIAELVTFYHSEQDDEDEAIDFATERINDEDI</sequence>
<gene>
    <name evidence="1" type="ORF">PsorP6_009815</name>
</gene>
<evidence type="ECO:0000313" key="2">
    <source>
        <dbReference type="Proteomes" id="UP001163321"/>
    </source>
</evidence>
<comment type="caution">
    <text evidence="1">The sequence shown here is derived from an EMBL/GenBank/DDBJ whole genome shotgun (WGS) entry which is preliminary data.</text>
</comment>
<protein>
    <submittedName>
        <fullName evidence="1">Uncharacterized protein</fullName>
    </submittedName>
</protein>
<reference evidence="1 2" key="1">
    <citation type="journal article" date="2022" name="bioRxiv">
        <title>The genome of the oomycete Peronosclerospora sorghi, a cosmopolitan pathogen of maize and sorghum, is inflated with dispersed pseudogenes.</title>
        <authorList>
            <person name="Fletcher K."/>
            <person name="Martin F."/>
            <person name="Isakeit T."/>
            <person name="Cavanaugh K."/>
            <person name="Magill C."/>
            <person name="Michelmore R."/>
        </authorList>
    </citation>
    <scope>NUCLEOTIDE SEQUENCE [LARGE SCALE GENOMIC DNA]</scope>
    <source>
        <strain evidence="1">P6</strain>
    </source>
</reference>
<dbReference type="Proteomes" id="UP001163321">
    <property type="component" value="Chromosome 5"/>
</dbReference>
<dbReference type="EMBL" id="CM047584">
    <property type="protein sequence ID" value="KAI9911683.1"/>
    <property type="molecule type" value="Genomic_DNA"/>
</dbReference>
<keyword evidence="2" id="KW-1185">Reference proteome</keyword>
<name>A0ACC0W0P4_9STRA</name>
<organism evidence="1 2">
    <name type="scientific">Peronosclerospora sorghi</name>
    <dbReference type="NCBI Taxonomy" id="230839"/>
    <lineage>
        <taxon>Eukaryota</taxon>
        <taxon>Sar</taxon>
        <taxon>Stramenopiles</taxon>
        <taxon>Oomycota</taxon>
        <taxon>Peronosporomycetes</taxon>
        <taxon>Peronosporales</taxon>
        <taxon>Peronosporaceae</taxon>
        <taxon>Peronosclerospora</taxon>
    </lineage>
</organism>